<feature type="domain" description="Helicase ATP-binding" evidence="5">
    <location>
        <begin position="47"/>
        <end position="218"/>
    </location>
</feature>
<dbReference type="Gene3D" id="3.40.50.300">
    <property type="entry name" value="P-loop containing nucleotide triphosphate hydrolases"/>
    <property type="match status" value="1"/>
</dbReference>
<dbReference type="Proteomes" id="UP000270411">
    <property type="component" value="Chromosome 1"/>
</dbReference>
<dbReference type="GO" id="GO:0003724">
    <property type="term" value="F:RNA helicase activity"/>
    <property type="evidence" value="ECO:0007669"/>
    <property type="project" value="TreeGrafter"/>
</dbReference>
<evidence type="ECO:0000259" key="5">
    <source>
        <dbReference type="PROSITE" id="PS51192"/>
    </source>
</evidence>
<dbReference type="AlphaFoldDB" id="A0A3G8GXD6"/>
<dbReference type="SUPFAM" id="SSF52540">
    <property type="entry name" value="P-loop containing nucleoside triphosphate hydrolases"/>
    <property type="match status" value="1"/>
</dbReference>
<evidence type="ECO:0000256" key="4">
    <source>
        <dbReference type="ARBA" id="ARBA00022840"/>
    </source>
</evidence>
<dbReference type="InterPro" id="IPR027417">
    <property type="entry name" value="P-loop_NTPase"/>
</dbReference>
<dbReference type="SMART" id="SM00487">
    <property type="entry name" value="DEXDc"/>
    <property type="match status" value="1"/>
</dbReference>
<dbReference type="GO" id="GO:0005524">
    <property type="term" value="F:ATP binding"/>
    <property type="evidence" value="ECO:0007669"/>
    <property type="project" value="UniProtKB-KW"/>
</dbReference>
<reference evidence="7" key="1">
    <citation type="submission" date="2018-11" db="EMBL/GenBank/DDBJ databases">
        <title>FDA dAtabase for Regulatory Grade micrObial Sequences (FDA-ARGOS): Supporting development and validation of Infectious Disease Dx tests.</title>
        <authorList>
            <person name="Goldberg B."/>
            <person name="Campos J."/>
            <person name="Tallon L."/>
            <person name="Sadzewicz L."/>
            <person name="Zhao X."/>
            <person name="Vavikolanu K."/>
            <person name="Mehta A."/>
            <person name="Aluvathingal J."/>
            <person name="Nadendla S."/>
            <person name="Geyer C."/>
            <person name="Nandy P."/>
            <person name="Yan Y."/>
            <person name="Sichtig H."/>
        </authorList>
    </citation>
    <scope>NUCLEOTIDE SEQUENCE [LARGE SCALE GENOMIC DNA]</scope>
    <source>
        <strain evidence="7">FDAARGOS_614</strain>
    </source>
</reference>
<name>A0A3G8GXD6_9BURK</name>
<dbReference type="PROSITE" id="PS51192">
    <property type="entry name" value="HELICASE_ATP_BIND_1"/>
    <property type="match status" value="1"/>
</dbReference>
<dbReference type="GO" id="GO:0003676">
    <property type="term" value="F:nucleic acid binding"/>
    <property type="evidence" value="ECO:0007669"/>
    <property type="project" value="InterPro"/>
</dbReference>
<keyword evidence="1" id="KW-0547">Nucleotide-binding</keyword>
<dbReference type="InterPro" id="IPR011545">
    <property type="entry name" value="DEAD/DEAH_box_helicase_dom"/>
</dbReference>
<dbReference type="GO" id="GO:0005829">
    <property type="term" value="C:cytosol"/>
    <property type="evidence" value="ECO:0007669"/>
    <property type="project" value="TreeGrafter"/>
</dbReference>
<dbReference type="EMBL" id="CP033969">
    <property type="protein sequence ID" value="AZG12903.1"/>
    <property type="molecule type" value="Genomic_DNA"/>
</dbReference>
<evidence type="ECO:0000313" key="6">
    <source>
        <dbReference type="EMBL" id="AZG12903.1"/>
    </source>
</evidence>
<dbReference type="InterPro" id="IPR050079">
    <property type="entry name" value="DEAD_box_RNA_helicase"/>
</dbReference>
<dbReference type="RefSeq" id="WP_124682788.1">
    <property type="nucleotide sequence ID" value="NZ_CP033969.1"/>
</dbReference>
<dbReference type="PANTHER" id="PTHR47959">
    <property type="entry name" value="ATP-DEPENDENT RNA HELICASE RHLE-RELATED"/>
    <property type="match status" value="1"/>
</dbReference>
<evidence type="ECO:0000256" key="3">
    <source>
        <dbReference type="ARBA" id="ARBA00022806"/>
    </source>
</evidence>
<proteinExistence type="predicted"/>
<protein>
    <submittedName>
        <fullName evidence="6">DEAD/DEAH box helicase</fullName>
    </submittedName>
</protein>
<dbReference type="CDD" id="cd00268">
    <property type="entry name" value="DEADc"/>
    <property type="match status" value="1"/>
</dbReference>
<dbReference type="KEGG" id="cpau:EHF44_05315"/>
<accession>A0A3G8GXD6</accession>
<dbReference type="Pfam" id="PF00270">
    <property type="entry name" value="DEAD"/>
    <property type="match status" value="1"/>
</dbReference>
<keyword evidence="4" id="KW-0067">ATP-binding</keyword>
<dbReference type="GO" id="GO:0016787">
    <property type="term" value="F:hydrolase activity"/>
    <property type="evidence" value="ECO:0007669"/>
    <property type="project" value="UniProtKB-KW"/>
</dbReference>
<gene>
    <name evidence="6" type="ORF">EHF44_05315</name>
</gene>
<organism evidence="6 7">
    <name type="scientific">Cupriavidus pauculus</name>
    <dbReference type="NCBI Taxonomy" id="82633"/>
    <lineage>
        <taxon>Bacteria</taxon>
        <taxon>Pseudomonadati</taxon>
        <taxon>Pseudomonadota</taxon>
        <taxon>Betaproteobacteria</taxon>
        <taxon>Burkholderiales</taxon>
        <taxon>Burkholderiaceae</taxon>
        <taxon>Cupriavidus</taxon>
    </lineage>
</organism>
<dbReference type="OrthoDB" id="5297934at2"/>
<keyword evidence="2" id="KW-0378">Hydrolase</keyword>
<dbReference type="InterPro" id="IPR044742">
    <property type="entry name" value="DEAD/DEAH_RhlB"/>
</dbReference>
<dbReference type="InterPro" id="IPR014001">
    <property type="entry name" value="Helicase_ATP-bd"/>
</dbReference>
<dbReference type="PANTHER" id="PTHR47959:SF1">
    <property type="entry name" value="ATP-DEPENDENT RNA HELICASE DBPA"/>
    <property type="match status" value="1"/>
</dbReference>
<evidence type="ECO:0000313" key="7">
    <source>
        <dbReference type="Proteomes" id="UP000270411"/>
    </source>
</evidence>
<keyword evidence="3 6" id="KW-0347">Helicase</keyword>
<sequence>MSVREPPALRARPGRERFSALPLEPMWLDALAQLGHIAMSPLQAVALPLALTGHDLVVQVRPGAGSVTMLAVALLHRLDPQRFDVQTVVLCPTRDRAEAVAQRIRDLVRVAGQVKVAVLSAGTSMRPQIDSLIHGAHIVVGTPGRMLDHLDAASLDLRAVHTLIFDAADTMLDMGLADDIAFVATRCPKGRQTLLFHASADADLPPDLARLARQWLRRPRLVALPGARA</sequence>
<evidence type="ECO:0000256" key="1">
    <source>
        <dbReference type="ARBA" id="ARBA00022741"/>
    </source>
</evidence>
<evidence type="ECO:0000256" key="2">
    <source>
        <dbReference type="ARBA" id="ARBA00022801"/>
    </source>
</evidence>